<feature type="non-terminal residue" evidence="1">
    <location>
        <position position="292"/>
    </location>
</feature>
<dbReference type="AlphaFoldDB" id="X1AZS6"/>
<gene>
    <name evidence="1" type="ORF">S01H4_24792</name>
</gene>
<proteinExistence type="predicted"/>
<protein>
    <submittedName>
        <fullName evidence="1">Uncharacterized protein</fullName>
    </submittedName>
</protein>
<name>X1AZS6_9ZZZZ</name>
<dbReference type="EMBL" id="BART01011701">
    <property type="protein sequence ID" value="GAG88235.1"/>
    <property type="molecule type" value="Genomic_DNA"/>
</dbReference>
<feature type="non-terminal residue" evidence="1">
    <location>
        <position position="1"/>
    </location>
</feature>
<comment type="caution">
    <text evidence="1">The sequence shown here is derived from an EMBL/GenBank/DDBJ whole genome shotgun (WGS) entry which is preliminary data.</text>
</comment>
<organism evidence="1">
    <name type="scientific">marine sediment metagenome</name>
    <dbReference type="NCBI Taxonomy" id="412755"/>
    <lineage>
        <taxon>unclassified sequences</taxon>
        <taxon>metagenomes</taxon>
        <taxon>ecological metagenomes</taxon>
    </lineage>
</organism>
<evidence type="ECO:0000313" key="1">
    <source>
        <dbReference type="EMBL" id="GAG88235.1"/>
    </source>
</evidence>
<reference evidence="1" key="1">
    <citation type="journal article" date="2014" name="Front. Microbiol.">
        <title>High frequency of phylogenetically diverse reductive dehalogenase-homologous genes in deep subseafloor sedimentary metagenomes.</title>
        <authorList>
            <person name="Kawai M."/>
            <person name="Futagami T."/>
            <person name="Toyoda A."/>
            <person name="Takaki Y."/>
            <person name="Nishi S."/>
            <person name="Hori S."/>
            <person name="Arai W."/>
            <person name="Tsubouchi T."/>
            <person name="Morono Y."/>
            <person name="Uchiyama I."/>
            <person name="Ito T."/>
            <person name="Fujiyama A."/>
            <person name="Inagaki F."/>
            <person name="Takami H."/>
        </authorList>
    </citation>
    <scope>NUCLEOTIDE SEQUENCE</scope>
    <source>
        <strain evidence="1">Expedition CK06-06</strain>
    </source>
</reference>
<sequence>NVQHYEDIHYSEPFFNNYSYIFNYTKEENYRYHPEAVKLTYIKYNQSANNGTVKFEYVENTLINIKTNISKIIFNITDNSGAYLENAIVHIYNETNTPTIAPSVSEITVQEDGSARFISFNNETKDWGNYTLLIRFASTYKEFGYNPLNWIPESSVKGLNFTFDTTQNISLAVQLNIQDYQTKFNESSYSRELEWGSIFTFKVSLMKTTEGTDNDPTWTIINNYDYVKWELRDDFGETTFFSGDMNSEGGGWFNYTVDSIHLIGNKDYYFIVTAKKTGYQNPDPLQMLFTVS</sequence>
<accession>X1AZS6</accession>